<protein>
    <submittedName>
        <fullName evidence="1">Uncharacterized protein</fullName>
    </submittedName>
</protein>
<accession>A0A8X7CB35</accession>
<dbReference type="AlphaFoldDB" id="A0A8X7CB35"/>
<dbReference type="OrthoDB" id="6434263at2759"/>
<dbReference type="Proteomes" id="UP000886998">
    <property type="component" value="Unassembled WGS sequence"/>
</dbReference>
<dbReference type="EMBL" id="BMAV01012031">
    <property type="protein sequence ID" value="GFY58354.1"/>
    <property type="molecule type" value="Genomic_DNA"/>
</dbReference>
<evidence type="ECO:0000313" key="2">
    <source>
        <dbReference type="Proteomes" id="UP000886998"/>
    </source>
</evidence>
<keyword evidence="2" id="KW-1185">Reference proteome</keyword>
<sequence>MNYNNKYYFTDSHACGPKDSSASDTHVKACVIECGSLYDFVRLCKHATVSGNVQYTLNYIDVHMTDRLTGNSNITTEHNLRQSLQVISPINTSSEMETN</sequence>
<name>A0A8X7CB35_9ARAC</name>
<reference evidence="1" key="1">
    <citation type="submission" date="2020-08" db="EMBL/GenBank/DDBJ databases">
        <title>Multicomponent nature underlies the extraordinary mechanical properties of spider dragline silk.</title>
        <authorList>
            <person name="Kono N."/>
            <person name="Nakamura H."/>
            <person name="Mori M."/>
            <person name="Yoshida Y."/>
            <person name="Ohtoshi R."/>
            <person name="Malay A.D."/>
            <person name="Moran D.A.P."/>
            <person name="Tomita M."/>
            <person name="Numata K."/>
            <person name="Arakawa K."/>
        </authorList>
    </citation>
    <scope>NUCLEOTIDE SEQUENCE</scope>
</reference>
<organism evidence="1 2">
    <name type="scientific">Trichonephila inaurata madagascariensis</name>
    <dbReference type="NCBI Taxonomy" id="2747483"/>
    <lineage>
        <taxon>Eukaryota</taxon>
        <taxon>Metazoa</taxon>
        <taxon>Ecdysozoa</taxon>
        <taxon>Arthropoda</taxon>
        <taxon>Chelicerata</taxon>
        <taxon>Arachnida</taxon>
        <taxon>Araneae</taxon>
        <taxon>Araneomorphae</taxon>
        <taxon>Entelegynae</taxon>
        <taxon>Araneoidea</taxon>
        <taxon>Nephilidae</taxon>
        <taxon>Trichonephila</taxon>
        <taxon>Trichonephila inaurata</taxon>
    </lineage>
</organism>
<comment type="caution">
    <text evidence="1">The sequence shown here is derived from an EMBL/GenBank/DDBJ whole genome shotgun (WGS) entry which is preliminary data.</text>
</comment>
<proteinExistence type="predicted"/>
<evidence type="ECO:0000313" key="1">
    <source>
        <dbReference type="EMBL" id="GFY58354.1"/>
    </source>
</evidence>
<gene>
    <name evidence="1" type="ORF">TNIN_466651</name>
</gene>